<proteinExistence type="predicted"/>
<dbReference type="Pfam" id="PF13290">
    <property type="entry name" value="CHB_HEX_C_1"/>
    <property type="match status" value="2"/>
</dbReference>
<feature type="transmembrane region" description="Helical" evidence="1">
    <location>
        <begin position="76"/>
        <end position="97"/>
    </location>
</feature>
<keyword evidence="1" id="KW-1133">Transmembrane helix</keyword>
<dbReference type="Pfam" id="PF14559">
    <property type="entry name" value="TPR_19"/>
    <property type="match status" value="1"/>
</dbReference>
<dbReference type="Proteomes" id="UP000179284">
    <property type="component" value="Chromosome I"/>
</dbReference>
<dbReference type="AlphaFoldDB" id="A0A1D9P2U1"/>
<dbReference type="InterPro" id="IPR026870">
    <property type="entry name" value="Zinc_ribbon_dom"/>
</dbReference>
<dbReference type="Gene3D" id="1.25.40.10">
    <property type="entry name" value="Tetratricopeptide repeat domain"/>
    <property type="match status" value="1"/>
</dbReference>
<dbReference type="EMBL" id="CP017831">
    <property type="protein sequence ID" value="AOZ96525.1"/>
    <property type="molecule type" value="Genomic_DNA"/>
</dbReference>
<feature type="domain" description="Zinc-ribbon" evidence="2">
    <location>
        <begin position="2"/>
        <end position="23"/>
    </location>
</feature>
<dbReference type="SUPFAM" id="SSF48452">
    <property type="entry name" value="TPR-like"/>
    <property type="match status" value="1"/>
</dbReference>
<evidence type="ECO:0000313" key="4">
    <source>
        <dbReference type="EMBL" id="AOZ96525.1"/>
    </source>
</evidence>
<feature type="domain" description="GH29D-like beta-sandwich" evidence="3">
    <location>
        <begin position="221"/>
        <end position="287"/>
    </location>
</feature>
<evidence type="ECO:0000259" key="2">
    <source>
        <dbReference type="Pfam" id="PF13240"/>
    </source>
</evidence>
<name>A0A1D9P2U1_9FIRM</name>
<keyword evidence="1" id="KW-0472">Membrane</keyword>
<feature type="domain" description="GH29D-like beta-sandwich" evidence="3">
    <location>
        <begin position="308"/>
        <end position="372"/>
    </location>
</feature>
<evidence type="ECO:0000259" key="3">
    <source>
        <dbReference type="Pfam" id="PF13290"/>
    </source>
</evidence>
<keyword evidence="1" id="KW-0812">Transmembrane</keyword>
<dbReference type="InterPro" id="IPR011990">
    <property type="entry name" value="TPR-like_helical_dom_sf"/>
</dbReference>
<dbReference type="Pfam" id="PF13240">
    <property type="entry name" value="Zn_Ribbon_1"/>
    <property type="match status" value="1"/>
</dbReference>
<dbReference type="InterPro" id="IPR059177">
    <property type="entry name" value="GH29D-like_dom"/>
</dbReference>
<sequence>MKCPNCGKEIPEGHMYCDDCGTEINIVPDFEPEVENEINISLSGLADELNKDARKKLLRKEKIQNFFIILKAHWKVAAIGVASVVGLVLFVGFLASYNDRSSNYYMGLAENSKAAGNMDQAIVYLKRGMAENPGNSELVFRLSDYYMEAEMPDEAVETLKTITTSDRFADDIVITAYEGIISIYKQTGEFNKITEVLSDTDNEIVSALRAKYVPGSPIMLPESGTYEGIVQIKIITSDNQNNPIYYTVNGDEPNTDSILYEGEIAIETDGEYNIKAICVNDYGIFSPVTECNYVLEKGAPVAPEIMEPSGDYNQNTMIVAVAEQGYTIFYTTDGSDPTMESKQYISPITMPVGTSHFKFATFDQDGNSSEIVERDYHLVFTRLVSTEQAVNSLVSTLVRLDILLDTSGKVRGVEGHNEYIYNSEIEIQGAGEYYVIIENHVSNDGKSTPTGLMYAVNTHDGTVNRLGYDSSGKYTLITISNR</sequence>
<organism evidence="4 5">
    <name type="scientific">Butyrivibrio hungatei</name>
    <dbReference type="NCBI Taxonomy" id="185008"/>
    <lineage>
        <taxon>Bacteria</taxon>
        <taxon>Bacillati</taxon>
        <taxon>Bacillota</taxon>
        <taxon>Clostridia</taxon>
        <taxon>Lachnospirales</taxon>
        <taxon>Lachnospiraceae</taxon>
        <taxon>Butyrivibrio</taxon>
    </lineage>
</organism>
<reference evidence="5" key="1">
    <citation type="submission" date="2016-10" db="EMBL/GenBank/DDBJ databases">
        <title>The complete genome sequence of the rumen bacterium Butyrivibrio hungatei MB2003.</title>
        <authorList>
            <person name="Palevich N."/>
            <person name="Kelly W.J."/>
            <person name="Leahy S.C."/>
            <person name="Altermann E."/>
            <person name="Rakonjac J."/>
            <person name="Attwood G.T."/>
        </authorList>
    </citation>
    <scope>NUCLEOTIDE SEQUENCE [LARGE SCALE GENOMIC DNA]</scope>
    <source>
        <strain evidence="5">MB2003</strain>
    </source>
</reference>
<protein>
    <submittedName>
        <fullName evidence="4">Uncharacterized protein</fullName>
    </submittedName>
</protein>
<gene>
    <name evidence="4" type="ORF">bhn_I1492</name>
</gene>
<dbReference type="OrthoDB" id="9802197at2"/>
<keyword evidence="5" id="KW-1185">Reference proteome</keyword>
<evidence type="ECO:0000313" key="5">
    <source>
        <dbReference type="Proteomes" id="UP000179284"/>
    </source>
</evidence>
<accession>A0A1D9P2U1</accession>
<evidence type="ECO:0000256" key="1">
    <source>
        <dbReference type="SAM" id="Phobius"/>
    </source>
</evidence>
<dbReference type="KEGG" id="bhu:bhn_I1492"/>
<dbReference type="RefSeq" id="WP_071176207.1">
    <property type="nucleotide sequence ID" value="NZ_CP017831.1"/>
</dbReference>